<dbReference type="EMBL" id="CP002116">
    <property type="protein sequence ID" value="ADK80312.1"/>
    <property type="molecule type" value="Genomic_DNA"/>
</dbReference>
<evidence type="ECO:0000256" key="3">
    <source>
        <dbReference type="ARBA" id="ARBA00022692"/>
    </source>
</evidence>
<sequence length="305" mass="32302">MMEWIFEFIAADLRTMTPILLAALGMAFSERAGSVNIGAEGIMLIGALAGAAGSFLFGSIWAGAFVAMASGALIALLFAYLTVTLYADQIVVGAGLNVLGLGLSTSIARVLFGVNTTPPQLDAYKIVPIPLLEKIPLLGPALFQQKLLVYVAIVLVPIVHFILFRTNMGLKIRAVGEHPQACDTLGINVYRTRYATLIISGVFLGLAGSYVSLGLLSFFTENMISGRGFIALAAVVFGKWKPKGILFAALLFGAGDALQFRLQASGTEIPYQFLLMVPYVLTIAALIGLVGKAKGPAARGKPYLK</sequence>
<dbReference type="PANTHER" id="PTHR43370:SF1">
    <property type="entry name" value="GUANOSINE ABC TRANSPORTER PERMEASE PROTEIN NUPQ"/>
    <property type="match status" value="1"/>
</dbReference>
<dbReference type="Pfam" id="PF02653">
    <property type="entry name" value="BPD_transp_2"/>
    <property type="match status" value="1"/>
</dbReference>
<dbReference type="Proteomes" id="UP000002318">
    <property type="component" value="Chromosome"/>
</dbReference>
<proteinExistence type="predicted"/>
<evidence type="ECO:0000313" key="8">
    <source>
        <dbReference type="Proteomes" id="UP000002318"/>
    </source>
</evidence>
<dbReference type="PANTHER" id="PTHR43370">
    <property type="entry name" value="SUGAR ABC TRANSPORTER INTEGRAL MEMBRANE PROTEIN-RELATED"/>
    <property type="match status" value="1"/>
</dbReference>
<evidence type="ECO:0000256" key="4">
    <source>
        <dbReference type="ARBA" id="ARBA00022989"/>
    </source>
</evidence>
<evidence type="ECO:0000256" key="2">
    <source>
        <dbReference type="ARBA" id="ARBA00022475"/>
    </source>
</evidence>
<dbReference type="AlphaFoldDB" id="E1R2N0"/>
<dbReference type="KEGG" id="ssm:Spirs_1183"/>
<keyword evidence="2" id="KW-1003">Cell membrane</keyword>
<comment type="subcellular location">
    <subcellularLocation>
        <location evidence="1">Cell membrane</location>
        <topology evidence="1">Multi-pass membrane protein</topology>
    </subcellularLocation>
</comment>
<dbReference type="eggNOG" id="COG1079">
    <property type="taxonomic scope" value="Bacteria"/>
</dbReference>
<feature type="transmembrane region" description="Helical" evidence="6">
    <location>
        <begin position="269"/>
        <end position="291"/>
    </location>
</feature>
<keyword evidence="5 6" id="KW-0472">Membrane</keyword>
<dbReference type="STRING" id="573413.Spirs_1183"/>
<dbReference type="HOGENOM" id="CLU_040769_1_0_12"/>
<evidence type="ECO:0000256" key="5">
    <source>
        <dbReference type="ARBA" id="ARBA00023136"/>
    </source>
</evidence>
<dbReference type="RefSeq" id="WP_013253776.1">
    <property type="nucleotide sequence ID" value="NC_014364.1"/>
</dbReference>
<feature type="transmembrane region" description="Helical" evidence="6">
    <location>
        <begin position="90"/>
        <end position="112"/>
    </location>
</feature>
<feature type="transmembrane region" description="Helical" evidence="6">
    <location>
        <begin position="41"/>
        <end position="58"/>
    </location>
</feature>
<gene>
    <name evidence="7" type="ordered locus">Spirs_1183</name>
</gene>
<evidence type="ECO:0000256" key="1">
    <source>
        <dbReference type="ARBA" id="ARBA00004651"/>
    </source>
</evidence>
<keyword evidence="4 6" id="KW-1133">Transmembrane helix</keyword>
<dbReference type="CDD" id="cd06580">
    <property type="entry name" value="TM_PBP1_transp_TpRbsC_like"/>
    <property type="match status" value="1"/>
</dbReference>
<feature type="transmembrane region" description="Helical" evidence="6">
    <location>
        <begin position="147"/>
        <end position="164"/>
    </location>
</feature>
<dbReference type="GO" id="GO:0022857">
    <property type="term" value="F:transmembrane transporter activity"/>
    <property type="evidence" value="ECO:0007669"/>
    <property type="project" value="InterPro"/>
</dbReference>
<dbReference type="InterPro" id="IPR001851">
    <property type="entry name" value="ABC_transp_permease"/>
</dbReference>
<accession>E1R2N0</accession>
<organism evidence="7 8">
    <name type="scientific">Sediminispirochaeta smaragdinae (strain DSM 11293 / JCM 15392 / SEBR 4228)</name>
    <name type="common">Spirochaeta smaragdinae</name>
    <dbReference type="NCBI Taxonomy" id="573413"/>
    <lineage>
        <taxon>Bacteria</taxon>
        <taxon>Pseudomonadati</taxon>
        <taxon>Spirochaetota</taxon>
        <taxon>Spirochaetia</taxon>
        <taxon>Spirochaetales</taxon>
        <taxon>Spirochaetaceae</taxon>
        <taxon>Sediminispirochaeta</taxon>
    </lineage>
</organism>
<evidence type="ECO:0000313" key="7">
    <source>
        <dbReference type="EMBL" id="ADK80312.1"/>
    </source>
</evidence>
<name>E1R2N0_SEDSS</name>
<dbReference type="GO" id="GO:0005886">
    <property type="term" value="C:plasma membrane"/>
    <property type="evidence" value="ECO:0007669"/>
    <property type="project" value="UniProtKB-SubCell"/>
</dbReference>
<reference evidence="7 8" key="1">
    <citation type="journal article" date="2010" name="Stand. Genomic Sci.">
        <title>Complete genome sequence of Spirochaeta smaragdinae type strain (SEBR 4228).</title>
        <authorList>
            <person name="Mavromatis K."/>
            <person name="Yasawong M."/>
            <person name="Chertkov O."/>
            <person name="Lapidus A."/>
            <person name="Lucas S."/>
            <person name="Nolan M."/>
            <person name="Del Rio T.G."/>
            <person name="Tice H."/>
            <person name="Cheng J.F."/>
            <person name="Pitluck S."/>
            <person name="Liolios K."/>
            <person name="Ivanova N."/>
            <person name="Tapia R."/>
            <person name="Han C."/>
            <person name="Bruce D."/>
            <person name="Goodwin L."/>
            <person name="Pati A."/>
            <person name="Chen A."/>
            <person name="Palaniappan K."/>
            <person name="Land M."/>
            <person name="Hauser L."/>
            <person name="Chang Y.J."/>
            <person name="Jeffries C.D."/>
            <person name="Detter J.C."/>
            <person name="Rohde M."/>
            <person name="Brambilla E."/>
            <person name="Spring S."/>
            <person name="Goker M."/>
            <person name="Sikorski J."/>
            <person name="Woyke T."/>
            <person name="Bristow J."/>
            <person name="Eisen J.A."/>
            <person name="Markowitz V."/>
            <person name="Hugenholtz P."/>
            <person name="Klenk H.P."/>
            <person name="Kyrpides N.C."/>
        </authorList>
    </citation>
    <scope>NUCLEOTIDE SEQUENCE [LARGE SCALE GENOMIC DNA]</scope>
    <source>
        <strain evidence="8">DSM 11293 / JCM 15392 / SEBR 4228</strain>
    </source>
</reference>
<keyword evidence="8" id="KW-1185">Reference proteome</keyword>
<feature type="transmembrane region" description="Helical" evidence="6">
    <location>
        <begin position="194"/>
        <end position="213"/>
    </location>
</feature>
<protein>
    <submittedName>
        <fullName evidence="7">Inner-membrane translocator</fullName>
    </submittedName>
</protein>
<evidence type="ECO:0000256" key="6">
    <source>
        <dbReference type="SAM" id="Phobius"/>
    </source>
</evidence>
<feature type="transmembrane region" description="Helical" evidence="6">
    <location>
        <begin position="64"/>
        <end position="83"/>
    </location>
</feature>
<dbReference type="OrthoDB" id="9792579at2"/>
<keyword evidence="3 6" id="KW-0812">Transmembrane</keyword>